<proteinExistence type="predicted"/>
<reference evidence="2 3" key="1">
    <citation type="journal article" date="2018" name="Front. Plant Sci.">
        <title>Red Clover (Trifolium pratense) and Zigzag Clover (T. medium) - A Picture of Genomic Similarities and Differences.</title>
        <authorList>
            <person name="Dluhosova J."/>
            <person name="Istvanek J."/>
            <person name="Nedelnik J."/>
            <person name="Repkova J."/>
        </authorList>
    </citation>
    <scope>NUCLEOTIDE SEQUENCE [LARGE SCALE GENOMIC DNA]</scope>
    <source>
        <strain evidence="3">cv. 10/8</strain>
        <tissue evidence="2">Leaf</tissue>
    </source>
</reference>
<name>A0A392UKS5_9FABA</name>
<comment type="caution">
    <text evidence="2">The sequence shown here is derived from an EMBL/GenBank/DDBJ whole genome shotgun (WGS) entry which is preliminary data.</text>
</comment>
<organism evidence="2 3">
    <name type="scientific">Trifolium medium</name>
    <dbReference type="NCBI Taxonomy" id="97028"/>
    <lineage>
        <taxon>Eukaryota</taxon>
        <taxon>Viridiplantae</taxon>
        <taxon>Streptophyta</taxon>
        <taxon>Embryophyta</taxon>
        <taxon>Tracheophyta</taxon>
        <taxon>Spermatophyta</taxon>
        <taxon>Magnoliopsida</taxon>
        <taxon>eudicotyledons</taxon>
        <taxon>Gunneridae</taxon>
        <taxon>Pentapetalae</taxon>
        <taxon>rosids</taxon>
        <taxon>fabids</taxon>
        <taxon>Fabales</taxon>
        <taxon>Fabaceae</taxon>
        <taxon>Papilionoideae</taxon>
        <taxon>50 kb inversion clade</taxon>
        <taxon>NPAAA clade</taxon>
        <taxon>Hologalegina</taxon>
        <taxon>IRL clade</taxon>
        <taxon>Trifolieae</taxon>
        <taxon>Trifolium</taxon>
    </lineage>
</organism>
<keyword evidence="1" id="KW-1133">Transmembrane helix</keyword>
<keyword evidence="3" id="KW-1185">Reference proteome</keyword>
<evidence type="ECO:0000313" key="2">
    <source>
        <dbReference type="EMBL" id="MCI73056.1"/>
    </source>
</evidence>
<protein>
    <submittedName>
        <fullName evidence="2">Uncharacterized protein</fullName>
    </submittedName>
</protein>
<dbReference type="AlphaFoldDB" id="A0A392UKS5"/>
<keyword evidence="1" id="KW-0812">Transmembrane</keyword>
<dbReference type="EMBL" id="LXQA010830351">
    <property type="protein sequence ID" value="MCI73056.1"/>
    <property type="molecule type" value="Genomic_DNA"/>
</dbReference>
<accession>A0A392UKS5</accession>
<evidence type="ECO:0000313" key="3">
    <source>
        <dbReference type="Proteomes" id="UP000265520"/>
    </source>
</evidence>
<feature type="non-terminal residue" evidence="2">
    <location>
        <position position="37"/>
    </location>
</feature>
<evidence type="ECO:0000256" key="1">
    <source>
        <dbReference type="SAM" id="Phobius"/>
    </source>
</evidence>
<dbReference type="Proteomes" id="UP000265520">
    <property type="component" value="Unassembled WGS sequence"/>
</dbReference>
<keyword evidence="1" id="KW-0472">Membrane</keyword>
<sequence length="37" mass="4150">MKNHSHTLAKDESWLFSLLLLLEFSLPLLCPSLAPLA</sequence>
<feature type="transmembrane region" description="Helical" evidence="1">
    <location>
        <begin position="12"/>
        <end position="34"/>
    </location>
</feature>